<protein>
    <submittedName>
        <fullName evidence="1">Uncharacterized protein</fullName>
    </submittedName>
</protein>
<dbReference type="GO" id="GO:0030496">
    <property type="term" value="C:midbody"/>
    <property type="evidence" value="ECO:0007669"/>
    <property type="project" value="TreeGrafter"/>
</dbReference>
<dbReference type="PANTHER" id="PTHR46302">
    <property type="entry name" value="DOUBLECORTIN DOMAIN-CONTAINING PROTEIN 1"/>
    <property type="match status" value="1"/>
</dbReference>
<name>A0A5E4CBQ1_MARMO</name>
<feature type="non-terminal residue" evidence="1">
    <location>
        <position position="1"/>
    </location>
</feature>
<dbReference type="Proteomes" id="UP000335636">
    <property type="component" value="Unassembled WGS sequence"/>
</dbReference>
<accession>A0A5E4CBQ1</accession>
<dbReference type="EMBL" id="CABDUW010001091">
    <property type="protein sequence ID" value="VTJ78589.1"/>
    <property type="molecule type" value="Genomic_DNA"/>
</dbReference>
<sequence>TFHLASNPDLVLAVSMTKARNEACGYPVIVQKYKPYNNGTAHQKWQYLENLKTFMAFYSTTLDKEITLANFAGICTSSVIKGENIDQP</sequence>
<dbReference type="PANTHER" id="PTHR46302:SF3">
    <property type="entry name" value="DOUBLECORTIN DOMAIN-CONTAINING PROTEIN 1"/>
    <property type="match status" value="1"/>
</dbReference>
<dbReference type="GO" id="GO:0008017">
    <property type="term" value="F:microtubule binding"/>
    <property type="evidence" value="ECO:0007669"/>
    <property type="project" value="InterPro"/>
</dbReference>
<feature type="non-terminal residue" evidence="1">
    <location>
        <position position="88"/>
    </location>
</feature>
<proteinExistence type="predicted"/>
<dbReference type="InterPro" id="IPR043188">
    <property type="entry name" value="DCDC1"/>
</dbReference>
<comment type="caution">
    <text evidence="1">The sequence shown here is derived from an EMBL/GenBank/DDBJ whole genome shotgun (WGS) entry which is preliminary data.</text>
</comment>
<evidence type="ECO:0000313" key="2">
    <source>
        <dbReference type="Proteomes" id="UP000335636"/>
    </source>
</evidence>
<evidence type="ECO:0000313" key="1">
    <source>
        <dbReference type="EMBL" id="VTJ78589.1"/>
    </source>
</evidence>
<gene>
    <name evidence="1" type="ORF">MONAX_5E017658</name>
</gene>
<keyword evidence="2" id="KW-1185">Reference proteome</keyword>
<dbReference type="AlphaFoldDB" id="A0A5E4CBQ1"/>
<organism evidence="1 2">
    <name type="scientific">Marmota monax</name>
    <name type="common">Woodchuck</name>
    <dbReference type="NCBI Taxonomy" id="9995"/>
    <lineage>
        <taxon>Eukaryota</taxon>
        <taxon>Metazoa</taxon>
        <taxon>Chordata</taxon>
        <taxon>Craniata</taxon>
        <taxon>Vertebrata</taxon>
        <taxon>Euteleostomi</taxon>
        <taxon>Mammalia</taxon>
        <taxon>Eutheria</taxon>
        <taxon>Euarchontoglires</taxon>
        <taxon>Glires</taxon>
        <taxon>Rodentia</taxon>
        <taxon>Sciuromorpha</taxon>
        <taxon>Sciuridae</taxon>
        <taxon>Xerinae</taxon>
        <taxon>Marmotini</taxon>
        <taxon>Marmota</taxon>
    </lineage>
</organism>
<reference evidence="1" key="1">
    <citation type="submission" date="2019-04" db="EMBL/GenBank/DDBJ databases">
        <authorList>
            <person name="Alioto T."/>
            <person name="Alioto T."/>
        </authorList>
    </citation>
    <scope>NUCLEOTIDE SEQUENCE [LARGE SCALE GENOMIC DNA]</scope>
</reference>
<dbReference type="GO" id="GO:1902412">
    <property type="term" value="P:regulation of mitotic cytokinesis"/>
    <property type="evidence" value="ECO:0007669"/>
    <property type="project" value="InterPro"/>
</dbReference>